<proteinExistence type="predicted"/>
<reference evidence="1" key="1">
    <citation type="submission" date="2014-09" db="EMBL/GenBank/DDBJ databases">
        <authorList>
            <person name="Magalhaes I.L.F."/>
            <person name="Oliveira U."/>
            <person name="Santos F.R."/>
            <person name="Vidigal T.H.D.A."/>
            <person name="Brescovit A.D."/>
            <person name="Santos A.J."/>
        </authorList>
    </citation>
    <scope>NUCLEOTIDE SEQUENCE</scope>
    <source>
        <tissue evidence="1">Shoot tissue taken approximately 20 cm above the soil surface</tissue>
    </source>
</reference>
<organism evidence="1">
    <name type="scientific">Arundo donax</name>
    <name type="common">Giant reed</name>
    <name type="synonym">Donax arundinaceus</name>
    <dbReference type="NCBI Taxonomy" id="35708"/>
    <lineage>
        <taxon>Eukaryota</taxon>
        <taxon>Viridiplantae</taxon>
        <taxon>Streptophyta</taxon>
        <taxon>Embryophyta</taxon>
        <taxon>Tracheophyta</taxon>
        <taxon>Spermatophyta</taxon>
        <taxon>Magnoliopsida</taxon>
        <taxon>Liliopsida</taxon>
        <taxon>Poales</taxon>
        <taxon>Poaceae</taxon>
        <taxon>PACMAD clade</taxon>
        <taxon>Arundinoideae</taxon>
        <taxon>Arundineae</taxon>
        <taxon>Arundo</taxon>
    </lineage>
</organism>
<sequence>MELTLSRGINHDAQLLTFCA</sequence>
<dbReference type="AlphaFoldDB" id="A0A0A9G931"/>
<dbReference type="EMBL" id="GBRH01282397">
    <property type="protein sequence ID" value="JAD15498.1"/>
    <property type="molecule type" value="Transcribed_RNA"/>
</dbReference>
<evidence type="ECO:0000313" key="1">
    <source>
        <dbReference type="EMBL" id="JAE19061.1"/>
    </source>
</evidence>
<dbReference type="EMBL" id="GBRH01178835">
    <property type="protein sequence ID" value="JAE19061.1"/>
    <property type="molecule type" value="Transcribed_RNA"/>
</dbReference>
<protein>
    <submittedName>
        <fullName evidence="1">Uncharacterized protein</fullName>
    </submittedName>
</protein>
<name>A0A0A9G931_ARUDO</name>
<accession>A0A0A9G931</accession>
<reference evidence="1" key="2">
    <citation type="journal article" date="2015" name="Data Brief">
        <title>Shoot transcriptome of the giant reed, Arundo donax.</title>
        <authorList>
            <person name="Barrero R.A."/>
            <person name="Guerrero F.D."/>
            <person name="Moolhuijzen P."/>
            <person name="Goolsby J.A."/>
            <person name="Tidwell J."/>
            <person name="Bellgard S.E."/>
            <person name="Bellgard M.I."/>
        </authorList>
    </citation>
    <scope>NUCLEOTIDE SEQUENCE</scope>
    <source>
        <tissue evidence="1">Shoot tissue taken approximately 20 cm above the soil surface</tissue>
    </source>
</reference>